<keyword evidence="9 15" id="KW-0067">ATP-binding</keyword>
<keyword evidence="14 15" id="KW-0472">Membrane</keyword>
<dbReference type="EC" id="3.6.3.3" evidence="17"/>
<dbReference type="CDD" id="cd00371">
    <property type="entry name" value="HMA"/>
    <property type="match status" value="1"/>
</dbReference>
<dbReference type="InterPro" id="IPR018303">
    <property type="entry name" value="ATPase_P-typ_P_site"/>
</dbReference>
<dbReference type="InterPro" id="IPR027256">
    <property type="entry name" value="P-typ_ATPase_IB"/>
</dbReference>
<dbReference type="NCBIfam" id="TIGR01525">
    <property type="entry name" value="ATPase-IB_hvy"/>
    <property type="match status" value="1"/>
</dbReference>
<feature type="domain" description="HMA" evidence="16">
    <location>
        <begin position="44"/>
        <end position="110"/>
    </location>
</feature>
<keyword evidence="17" id="KW-0378">Hydrolase</keyword>
<keyword evidence="13" id="KW-0406">Ion transport</keyword>
<dbReference type="InterPro" id="IPR001757">
    <property type="entry name" value="P_typ_ATPase"/>
</dbReference>
<dbReference type="SUPFAM" id="SSF56784">
    <property type="entry name" value="HAD-like"/>
    <property type="match status" value="1"/>
</dbReference>
<dbReference type="NCBIfam" id="TIGR01511">
    <property type="entry name" value="ATPase-IB1_Cu"/>
    <property type="match status" value="1"/>
</dbReference>
<dbReference type="SUPFAM" id="SSF55008">
    <property type="entry name" value="HMA, heavy metal-associated domain"/>
    <property type="match status" value="1"/>
</dbReference>
<dbReference type="InterPro" id="IPR036163">
    <property type="entry name" value="HMA_dom_sf"/>
</dbReference>
<evidence type="ECO:0000256" key="10">
    <source>
        <dbReference type="ARBA" id="ARBA00022842"/>
    </source>
</evidence>
<dbReference type="Gene3D" id="3.40.50.1000">
    <property type="entry name" value="HAD superfamily/HAD-like"/>
    <property type="match status" value="1"/>
</dbReference>
<dbReference type="InterPro" id="IPR023299">
    <property type="entry name" value="ATPase_P-typ_cyto_dom_N"/>
</dbReference>
<evidence type="ECO:0000256" key="4">
    <source>
        <dbReference type="ARBA" id="ARBA00022475"/>
    </source>
</evidence>
<dbReference type="GO" id="GO:0005507">
    <property type="term" value="F:copper ion binding"/>
    <property type="evidence" value="ECO:0007669"/>
    <property type="project" value="TreeGrafter"/>
</dbReference>
<evidence type="ECO:0000256" key="7">
    <source>
        <dbReference type="ARBA" id="ARBA00022723"/>
    </source>
</evidence>
<comment type="caution">
    <text evidence="17">The sequence shown here is derived from an EMBL/GenBank/DDBJ whole genome shotgun (WGS) entry which is preliminary data.</text>
</comment>
<feature type="transmembrane region" description="Helical" evidence="15">
    <location>
        <begin position="164"/>
        <end position="181"/>
    </location>
</feature>
<protein>
    <submittedName>
        <fullName evidence="17">Cadmium-translocating P-type ATPase</fullName>
        <ecNumber evidence="17">3.6.3.3</ecNumber>
    </submittedName>
</protein>
<dbReference type="InterPro" id="IPR023298">
    <property type="entry name" value="ATPase_P-typ_TM_dom_sf"/>
</dbReference>
<evidence type="ECO:0000256" key="9">
    <source>
        <dbReference type="ARBA" id="ARBA00022840"/>
    </source>
</evidence>
<dbReference type="GO" id="GO:0005524">
    <property type="term" value="F:ATP binding"/>
    <property type="evidence" value="ECO:0007669"/>
    <property type="project" value="UniProtKB-UniRule"/>
</dbReference>
<dbReference type="Pfam" id="PF00122">
    <property type="entry name" value="E1-E2_ATPase"/>
    <property type="match status" value="1"/>
</dbReference>
<dbReference type="GO" id="GO:0043682">
    <property type="term" value="F:P-type divalent copper transporter activity"/>
    <property type="evidence" value="ECO:0007669"/>
    <property type="project" value="TreeGrafter"/>
</dbReference>
<evidence type="ECO:0000259" key="16">
    <source>
        <dbReference type="PROSITE" id="PS50846"/>
    </source>
</evidence>
<feature type="transmembrane region" description="Helical" evidence="15">
    <location>
        <begin position="411"/>
        <end position="435"/>
    </location>
</feature>
<dbReference type="PROSITE" id="PS00154">
    <property type="entry name" value="ATPASE_E1_E2"/>
    <property type="match status" value="1"/>
</dbReference>
<dbReference type="AlphaFoldDB" id="A0A369TAD2"/>
<evidence type="ECO:0000256" key="13">
    <source>
        <dbReference type="ARBA" id="ARBA00023065"/>
    </source>
</evidence>
<dbReference type="GO" id="GO:0005886">
    <property type="term" value="C:plasma membrane"/>
    <property type="evidence" value="ECO:0007669"/>
    <property type="project" value="UniProtKB-SubCell"/>
</dbReference>
<evidence type="ECO:0000256" key="3">
    <source>
        <dbReference type="ARBA" id="ARBA00022448"/>
    </source>
</evidence>
<reference evidence="17 18" key="1">
    <citation type="submission" date="2018-07" db="EMBL/GenBank/DDBJ databases">
        <title>Venubactetium sediminum gen. nov., sp. nov., isolated from a marine solar saltern.</title>
        <authorList>
            <person name="Wang S."/>
        </authorList>
    </citation>
    <scope>NUCLEOTIDE SEQUENCE [LARGE SCALE GENOMIC DNA]</scope>
    <source>
        <strain evidence="17 18">WD2A32</strain>
    </source>
</reference>
<feature type="transmembrane region" description="Helical" evidence="15">
    <location>
        <begin position="381"/>
        <end position="405"/>
    </location>
</feature>
<dbReference type="NCBIfam" id="TIGR01494">
    <property type="entry name" value="ATPase_P-type"/>
    <property type="match status" value="1"/>
</dbReference>
<dbReference type="PANTHER" id="PTHR43520:SF5">
    <property type="entry name" value="CATION-TRANSPORTING P-TYPE ATPASE-RELATED"/>
    <property type="match status" value="1"/>
</dbReference>
<evidence type="ECO:0000256" key="15">
    <source>
        <dbReference type="RuleBase" id="RU362081"/>
    </source>
</evidence>
<proteinExistence type="inferred from homology"/>
<keyword evidence="6 15" id="KW-0812">Transmembrane</keyword>
<dbReference type="InterPro" id="IPR006121">
    <property type="entry name" value="HMA_dom"/>
</dbReference>
<evidence type="ECO:0000313" key="18">
    <source>
        <dbReference type="Proteomes" id="UP000253941"/>
    </source>
</evidence>
<dbReference type="PROSITE" id="PS50846">
    <property type="entry name" value="HMA_2"/>
    <property type="match status" value="1"/>
</dbReference>
<dbReference type="SUPFAM" id="SSF81653">
    <property type="entry name" value="Calcium ATPase, transduction domain A"/>
    <property type="match status" value="1"/>
</dbReference>
<dbReference type="SUPFAM" id="SSF81665">
    <property type="entry name" value="Calcium ATPase, transmembrane domain M"/>
    <property type="match status" value="1"/>
</dbReference>
<organism evidence="17 18">
    <name type="scientific">Ferruginivarius sediminum</name>
    <dbReference type="NCBI Taxonomy" id="2661937"/>
    <lineage>
        <taxon>Bacteria</taxon>
        <taxon>Pseudomonadati</taxon>
        <taxon>Pseudomonadota</taxon>
        <taxon>Alphaproteobacteria</taxon>
        <taxon>Rhodospirillales</taxon>
        <taxon>Rhodospirillaceae</taxon>
        <taxon>Ferruginivarius</taxon>
    </lineage>
</organism>
<dbReference type="EMBL" id="QPMH01000015">
    <property type="protein sequence ID" value="RDD61137.1"/>
    <property type="molecule type" value="Genomic_DNA"/>
</dbReference>
<evidence type="ECO:0000256" key="1">
    <source>
        <dbReference type="ARBA" id="ARBA00004651"/>
    </source>
</evidence>
<feature type="transmembrane region" description="Helical" evidence="15">
    <location>
        <begin position="225"/>
        <end position="243"/>
    </location>
</feature>
<keyword evidence="7 15" id="KW-0479">Metal-binding</keyword>
<keyword evidence="5" id="KW-0597">Phosphoprotein</keyword>
<dbReference type="GO" id="GO:0055070">
    <property type="term" value="P:copper ion homeostasis"/>
    <property type="evidence" value="ECO:0007669"/>
    <property type="project" value="TreeGrafter"/>
</dbReference>
<comment type="subcellular location">
    <subcellularLocation>
        <location evidence="1">Cell membrane</location>
        <topology evidence="1">Multi-pass membrane protein</topology>
    </subcellularLocation>
</comment>
<dbReference type="Gene3D" id="3.30.70.100">
    <property type="match status" value="1"/>
</dbReference>
<keyword evidence="12 15" id="KW-1133">Transmembrane helix</keyword>
<keyword evidence="4 15" id="KW-1003">Cell membrane</keyword>
<comment type="similarity">
    <text evidence="2 15">Belongs to the cation transport ATPase (P-type) (TC 3.A.3) family. Type IB subfamily.</text>
</comment>
<feature type="transmembrane region" description="Helical" evidence="15">
    <location>
        <begin position="131"/>
        <end position="152"/>
    </location>
</feature>
<dbReference type="InterPro" id="IPR059000">
    <property type="entry name" value="ATPase_P-type_domA"/>
</dbReference>
<feature type="transmembrane region" description="Helical" evidence="15">
    <location>
        <begin position="700"/>
        <end position="719"/>
    </location>
</feature>
<dbReference type="PRINTS" id="PR00119">
    <property type="entry name" value="CATATPASE"/>
</dbReference>
<dbReference type="RefSeq" id="WP_114582965.1">
    <property type="nucleotide sequence ID" value="NZ_QPMH01000015.1"/>
</dbReference>
<dbReference type="Gene3D" id="2.70.150.10">
    <property type="entry name" value="Calcium-transporting ATPase, cytoplasmic transduction domain A"/>
    <property type="match status" value="1"/>
</dbReference>
<keyword evidence="11" id="KW-1278">Translocase</keyword>
<keyword evidence="10" id="KW-0460">Magnesium</keyword>
<dbReference type="InterPro" id="IPR036412">
    <property type="entry name" value="HAD-like_sf"/>
</dbReference>
<evidence type="ECO:0000313" key="17">
    <source>
        <dbReference type="EMBL" id="RDD61137.1"/>
    </source>
</evidence>
<gene>
    <name evidence="17" type="primary">cadA</name>
    <name evidence="17" type="ORF">DRB17_14675</name>
</gene>
<evidence type="ECO:0000256" key="14">
    <source>
        <dbReference type="ARBA" id="ARBA00023136"/>
    </source>
</evidence>
<keyword evidence="8 15" id="KW-0547">Nucleotide-binding</keyword>
<accession>A0A369TAD2</accession>
<evidence type="ECO:0000256" key="5">
    <source>
        <dbReference type="ARBA" id="ARBA00022553"/>
    </source>
</evidence>
<feature type="transmembrane region" description="Helical" evidence="15">
    <location>
        <begin position="201"/>
        <end position="219"/>
    </location>
</feature>
<evidence type="ECO:0000256" key="12">
    <source>
        <dbReference type="ARBA" id="ARBA00022989"/>
    </source>
</evidence>
<keyword evidence="18" id="KW-1185">Reference proteome</keyword>
<dbReference type="Proteomes" id="UP000253941">
    <property type="component" value="Unassembled WGS sequence"/>
</dbReference>
<sequence length="747" mass="78251">MSCCTTGVGDLAAEAASRGAAAAGDVAPPVELGPYVREDEEGACRLSLMVEGIHCGGCIKTIESALNAMPGVREARVNMTTRRLQLAWVGAAERAGDFVRRLDELGYRAVPYDPERLAGDDGRQETELLRAMAVAGFAAANVMLLSVSVWAGHAQGMETATRDLLHWFSALVALPAIAYAGRPFFRSAIQALAAKRMNMDVPISLAVVLAGGMSLFETVTSGQHAYFDSAVTLLFFLLVGRYLDRRARGKARSAAERLLALRSGAVTVLDEDGGRRVVPGDQLRPGMRVLAAAGERIAADGRVVEGRSDLDTSLLTGETVPRAAEPGARVFSGTMNLSAPLTLEVTAVGEDTLLAEIVRLMEAAEQRRARYVALADRVARLYAPVVHILALAAFVGWLLLGGLAWQPALLIAIAVLIVTCPCALGLAVPAVQVIASGRLLNRGILLKSGTTLERLAEVDTVVFDKTGTLTEGRPALRANDVETADLRDAAWLAGASSHPLARALCRAARDVPVAGGVREEAGCGLSLATPEGEVRLGKRGWCGVEDTSAADGPELWLSRPGRAPVRFVFDDPPRADAGDVVQALKDQGMEVILLSGDRPETVAKVAGELGLSDWQAECTPAQKVARLEALGAAGRKVLMVGDGLNDAPALAAATVSLSPASAADISQTAADAVFQGERLQPVLEVLSVARRSGRLVKQNFALAFGYNAVAVPLAMAGLVTPLIAAVAMSGSSLAVTGNALRLGLDRR</sequence>
<dbReference type="NCBIfam" id="TIGR01512">
    <property type="entry name" value="ATPase-IB2_Cd"/>
    <property type="match status" value="1"/>
</dbReference>
<dbReference type="PANTHER" id="PTHR43520">
    <property type="entry name" value="ATP7, ISOFORM B"/>
    <property type="match status" value="1"/>
</dbReference>
<dbReference type="Pfam" id="PF00702">
    <property type="entry name" value="Hydrolase"/>
    <property type="match status" value="1"/>
</dbReference>
<dbReference type="GO" id="GO:0016887">
    <property type="term" value="F:ATP hydrolysis activity"/>
    <property type="evidence" value="ECO:0007669"/>
    <property type="project" value="InterPro"/>
</dbReference>
<evidence type="ECO:0000256" key="6">
    <source>
        <dbReference type="ARBA" id="ARBA00022692"/>
    </source>
</evidence>
<evidence type="ECO:0000256" key="11">
    <source>
        <dbReference type="ARBA" id="ARBA00022967"/>
    </source>
</evidence>
<evidence type="ECO:0000256" key="2">
    <source>
        <dbReference type="ARBA" id="ARBA00006024"/>
    </source>
</evidence>
<evidence type="ECO:0000256" key="8">
    <source>
        <dbReference type="ARBA" id="ARBA00022741"/>
    </source>
</evidence>
<name>A0A369TAD2_9PROT</name>
<keyword evidence="3" id="KW-0813">Transport</keyword>
<dbReference type="Gene3D" id="3.40.1110.10">
    <property type="entry name" value="Calcium-transporting ATPase, cytoplasmic domain N"/>
    <property type="match status" value="1"/>
</dbReference>
<dbReference type="InterPro" id="IPR008250">
    <property type="entry name" value="ATPase_P-typ_transduc_dom_A_sf"/>
</dbReference>
<dbReference type="Pfam" id="PF00403">
    <property type="entry name" value="HMA"/>
    <property type="match status" value="1"/>
</dbReference>
<dbReference type="InterPro" id="IPR023214">
    <property type="entry name" value="HAD_sf"/>
</dbReference>